<comment type="caution">
    <text evidence="2">The sequence shown here is derived from an EMBL/GenBank/DDBJ whole genome shotgun (WGS) entry which is preliminary data.</text>
</comment>
<dbReference type="RefSeq" id="WP_381160965.1">
    <property type="nucleotide sequence ID" value="NZ_JBHSJO010000001.1"/>
</dbReference>
<organism evidence="2 3">
    <name type="scientific">Streptomyces lienomycini</name>
    <dbReference type="NCBI Taxonomy" id="284035"/>
    <lineage>
        <taxon>Bacteria</taxon>
        <taxon>Bacillati</taxon>
        <taxon>Actinomycetota</taxon>
        <taxon>Actinomycetes</taxon>
        <taxon>Kitasatosporales</taxon>
        <taxon>Streptomycetaceae</taxon>
        <taxon>Streptomyces</taxon>
    </lineage>
</organism>
<evidence type="ECO:0000313" key="3">
    <source>
        <dbReference type="Proteomes" id="UP001595855"/>
    </source>
</evidence>
<gene>
    <name evidence="2" type="ORF">ACFPRC_34955</name>
</gene>
<feature type="region of interest" description="Disordered" evidence="1">
    <location>
        <begin position="1"/>
        <end position="20"/>
    </location>
</feature>
<dbReference type="EMBL" id="JBHSJO010000001">
    <property type="protein sequence ID" value="MFC5020044.1"/>
    <property type="molecule type" value="Genomic_DNA"/>
</dbReference>
<name>A0ABV9X3G5_9ACTN</name>
<protein>
    <submittedName>
        <fullName evidence="2">Uncharacterized protein</fullName>
    </submittedName>
</protein>
<accession>A0ABV9X3G5</accession>
<sequence length="42" mass="4237">MTATAGSELSPAAGLHEPARAKLTEVGAKLADHQIGHLSSPD</sequence>
<reference evidence="3" key="1">
    <citation type="journal article" date="2019" name="Int. J. Syst. Evol. Microbiol.">
        <title>The Global Catalogue of Microorganisms (GCM) 10K type strain sequencing project: providing services to taxonomists for standard genome sequencing and annotation.</title>
        <authorList>
            <consortium name="The Broad Institute Genomics Platform"/>
            <consortium name="The Broad Institute Genome Sequencing Center for Infectious Disease"/>
            <person name="Wu L."/>
            <person name="Ma J."/>
        </authorList>
    </citation>
    <scope>NUCLEOTIDE SEQUENCE [LARGE SCALE GENOMIC DNA]</scope>
    <source>
        <strain evidence="3">CGMCC 4.1542</strain>
    </source>
</reference>
<evidence type="ECO:0000313" key="2">
    <source>
        <dbReference type="EMBL" id="MFC5020044.1"/>
    </source>
</evidence>
<keyword evidence="3" id="KW-1185">Reference proteome</keyword>
<proteinExistence type="predicted"/>
<dbReference type="Proteomes" id="UP001595855">
    <property type="component" value="Unassembled WGS sequence"/>
</dbReference>
<evidence type="ECO:0000256" key="1">
    <source>
        <dbReference type="SAM" id="MobiDB-lite"/>
    </source>
</evidence>